<evidence type="ECO:0000313" key="3">
    <source>
        <dbReference type="Proteomes" id="UP000600918"/>
    </source>
</evidence>
<dbReference type="Proteomes" id="UP000600918">
    <property type="component" value="Unassembled WGS sequence"/>
</dbReference>
<gene>
    <name evidence="2" type="ORF">H0235_015265</name>
</gene>
<organism evidence="2 3">
    <name type="scientific">Vespula pensylvanica</name>
    <name type="common">Western yellow jacket</name>
    <name type="synonym">Wasp</name>
    <dbReference type="NCBI Taxonomy" id="30213"/>
    <lineage>
        <taxon>Eukaryota</taxon>
        <taxon>Metazoa</taxon>
        <taxon>Ecdysozoa</taxon>
        <taxon>Arthropoda</taxon>
        <taxon>Hexapoda</taxon>
        <taxon>Insecta</taxon>
        <taxon>Pterygota</taxon>
        <taxon>Neoptera</taxon>
        <taxon>Endopterygota</taxon>
        <taxon>Hymenoptera</taxon>
        <taxon>Apocrita</taxon>
        <taxon>Aculeata</taxon>
        <taxon>Vespoidea</taxon>
        <taxon>Vespidae</taxon>
        <taxon>Vespinae</taxon>
        <taxon>Vespula</taxon>
    </lineage>
</organism>
<sequence length="105" mass="12350">MEESQSVFEIESVRDRTESIVDFLRGDRRRRRRRRSWKRRGYPRQISTYYPFSSVTVLVLLYLCVAEDRTASQVEAKVASSDKSGEEEEEEEEEEERVGGKANLL</sequence>
<accession>A0A834NBD2</accession>
<feature type="compositionally biased region" description="Acidic residues" evidence="1">
    <location>
        <begin position="85"/>
        <end position="96"/>
    </location>
</feature>
<protein>
    <submittedName>
        <fullName evidence="2">Uncharacterized protein</fullName>
    </submittedName>
</protein>
<keyword evidence="3" id="KW-1185">Reference proteome</keyword>
<reference evidence="2" key="1">
    <citation type="journal article" date="2020" name="G3 (Bethesda)">
        <title>High-Quality Assemblies for Three Invasive Social Wasps from the &lt;i&gt;Vespula&lt;/i&gt; Genus.</title>
        <authorList>
            <person name="Harrop T.W.R."/>
            <person name="Guhlin J."/>
            <person name="McLaughlin G.M."/>
            <person name="Permina E."/>
            <person name="Stockwell P."/>
            <person name="Gilligan J."/>
            <person name="Le Lec M.F."/>
            <person name="Gruber M.A.M."/>
            <person name="Quinn O."/>
            <person name="Lovegrove M."/>
            <person name="Duncan E.J."/>
            <person name="Remnant E.J."/>
            <person name="Van Eeckhoven J."/>
            <person name="Graham B."/>
            <person name="Knapp R.A."/>
            <person name="Langford K.W."/>
            <person name="Kronenberg Z."/>
            <person name="Press M.O."/>
            <person name="Eacker S.M."/>
            <person name="Wilson-Rankin E.E."/>
            <person name="Purcell J."/>
            <person name="Lester P.J."/>
            <person name="Dearden P.K."/>
        </authorList>
    </citation>
    <scope>NUCLEOTIDE SEQUENCE</scope>
    <source>
        <strain evidence="2">Volc-1</strain>
    </source>
</reference>
<dbReference type="EMBL" id="JACSDY010000017">
    <property type="protein sequence ID" value="KAF7401929.1"/>
    <property type="molecule type" value="Genomic_DNA"/>
</dbReference>
<evidence type="ECO:0000256" key="1">
    <source>
        <dbReference type="SAM" id="MobiDB-lite"/>
    </source>
</evidence>
<comment type="caution">
    <text evidence="2">The sequence shown here is derived from an EMBL/GenBank/DDBJ whole genome shotgun (WGS) entry which is preliminary data.</text>
</comment>
<evidence type="ECO:0000313" key="2">
    <source>
        <dbReference type="EMBL" id="KAF7401929.1"/>
    </source>
</evidence>
<proteinExistence type="predicted"/>
<name>A0A834NBD2_VESPE</name>
<feature type="region of interest" description="Disordered" evidence="1">
    <location>
        <begin position="74"/>
        <end position="105"/>
    </location>
</feature>
<dbReference type="AlphaFoldDB" id="A0A834NBD2"/>